<dbReference type="InterPro" id="IPR003265">
    <property type="entry name" value="HhH-GPD_domain"/>
</dbReference>
<dbReference type="EMBL" id="MCFI01000001">
    <property type="protein sequence ID" value="ORY87533.1"/>
    <property type="molecule type" value="Genomic_DNA"/>
</dbReference>
<dbReference type="SMART" id="SM00478">
    <property type="entry name" value="ENDO3c"/>
    <property type="match status" value="1"/>
</dbReference>
<evidence type="ECO:0000313" key="3">
    <source>
        <dbReference type="Proteomes" id="UP000193685"/>
    </source>
</evidence>
<organism evidence="2 3">
    <name type="scientific">Protomyces lactucae-debilis</name>
    <dbReference type="NCBI Taxonomy" id="2754530"/>
    <lineage>
        <taxon>Eukaryota</taxon>
        <taxon>Fungi</taxon>
        <taxon>Dikarya</taxon>
        <taxon>Ascomycota</taxon>
        <taxon>Taphrinomycotina</taxon>
        <taxon>Taphrinomycetes</taxon>
        <taxon>Taphrinales</taxon>
        <taxon>Protomycetaceae</taxon>
        <taxon>Protomyces</taxon>
    </lineage>
</organism>
<dbReference type="OMA" id="LHVLMVG"/>
<sequence length="233" mass="25753">AAKLKKLDSYVISPYPDYKRPTPEDCKQVVDLLSELHGEIERSESIGKEGRAANCGEVPSVMDALVRTVLSQNTTGTNSTKAMHNLHDTFGKNNWQAVDEASVEDVIDAIRVAGLAPTKAATIKDVVATAKKTYGKYSLDHLHEATNEDAMREMISFKGVGQKTASCVLLFCMKRDSFAVDTHVFRLAKSLGWVPQRAGREETFGHLDIMIPGKYKYPLHCLLITHGRKCGRC</sequence>
<dbReference type="Proteomes" id="UP000193685">
    <property type="component" value="Unassembled WGS sequence"/>
</dbReference>
<dbReference type="STRING" id="56484.A0A1Y2FU47"/>
<reference evidence="2 3" key="1">
    <citation type="submission" date="2016-07" db="EMBL/GenBank/DDBJ databases">
        <title>Pervasive Adenine N6-methylation of Active Genes in Fungi.</title>
        <authorList>
            <consortium name="DOE Joint Genome Institute"/>
            <person name="Mondo S.J."/>
            <person name="Dannebaum R.O."/>
            <person name="Kuo R.C."/>
            <person name="Labutti K."/>
            <person name="Haridas S."/>
            <person name="Kuo A."/>
            <person name="Salamov A."/>
            <person name="Ahrendt S.R."/>
            <person name="Lipzen A."/>
            <person name="Sullivan W."/>
            <person name="Andreopoulos W.B."/>
            <person name="Clum A."/>
            <person name="Lindquist E."/>
            <person name="Daum C."/>
            <person name="Ramamoorthy G.K."/>
            <person name="Gryganskyi A."/>
            <person name="Culley D."/>
            <person name="Magnuson J.K."/>
            <person name="James T.Y."/>
            <person name="O'Malley M.A."/>
            <person name="Stajich J.E."/>
            <person name="Spatafora J.W."/>
            <person name="Visel A."/>
            <person name="Grigoriev I.V."/>
        </authorList>
    </citation>
    <scope>NUCLEOTIDE SEQUENCE [LARGE SCALE GENOMIC DNA]</scope>
    <source>
        <strain evidence="2 3">12-1054</strain>
    </source>
</reference>
<proteinExistence type="predicted"/>
<accession>A0A1Y2FU47</accession>
<dbReference type="GO" id="GO:0006285">
    <property type="term" value="P:base-excision repair, AP site formation"/>
    <property type="evidence" value="ECO:0007669"/>
    <property type="project" value="UniProtKB-ARBA"/>
</dbReference>
<dbReference type="CDD" id="cd00056">
    <property type="entry name" value="ENDO3c"/>
    <property type="match status" value="1"/>
</dbReference>
<dbReference type="Gene3D" id="1.10.1670.10">
    <property type="entry name" value="Helix-hairpin-Helix base-excision DNA repair enzymes (C-terminal)"/>
    <property type="match status" value="1"/>
</dbReference>
<dbReference type="AlphaFoldDB" id="A0A1Y2FU47"/>
<keyword evidence="3" id="KW-1185">Reference proteome</keyword>
<dbReference type="OrthoDB" id="5607at2759"/>
<feature type="non-terminal residue" evidence="2">
    <location>
        <position position="1"/>
    </location>
</feature>
<feature type="non-terminal residue" evidence="2">
    <location>
        <position position="233"/>
    </location>
</feature>
<dbReference type="InterPro" id="IPR011257">
    <property type="entry name" value="DNA_glycosylase"/>
</dbReference>
<dbReference type="GO" id="GO:0000702">
    <property type="term" value="F:oxidized base lesion DNA N-glycosylase activity"/>
    <property type="evidence" value="ECO:0007669"/>
    <property type="project" value="UniProtKB-ARBA"/>
</dbReference>
<protein>
    <submittedName>
        <fullName evidence="2">DNA glycosylase</fullName>
    </submittedName>
</protein>
<dbReference type="PANTHER" id="PTHR47203">
    <property type="match status" value="1"/>
</dbReference>
<dbReference type="Pfam" id="PF00730">
    <property type="entry name" value="HhH-GPD"/>
    <property type="match status" value="1"/>
</dbReference>
<evidence type="ECO:0000259" key="1">
    <source>
        <dbReference type="SMART" id="SM00478"/>
    </source>
</evidence>
<dbReference type="RefSeq" id="XP_040728028.1">
    <property type="nucleotide sequence ID" value="XM_040867355.1"/>
</dbReference>
<dbReference type="SUPFAM" id="SSF48150">
    <property type="entry name" value="DNA-glycosylase"/>
    <property type="match status" value="1"/>
</dbReference>
<dbReference type="InterPro" id="IPR023170">
    <property type="entry name" value="HhH_base_excis_C"/>
</dbReference>
<comment type="caution">
    <text evidence="2">The sequence shown here is derived from an EMBL/GenBank/DDBJ whole genome shotgun (WGS) entry which is preliminary data.</text>
</comment>
<dbReference type="PANTHER" id="PTHR47203:SF1">
    <property type="entry name" value="HYPOTHETICAL BASE EXCISION DNA REPAIR PROTEIN (EUROFUNG)"/>
    <property type="match status" value="1"/>
</dbReference>
<evidence type="ECO:0000313" key="2">
    <source>
        <dbReference type="EMBL" id="ORY87533.1"/>
    </source>
</evidence>
<dbReference type="Gene3D" id="1.10.340.30">
    <property type="entry name" value="Hypothetical protein, domain 2"/>
    <property type="match status" value="1"/>
</dbReference>
<feature type="domain" description="HhH-GPD" evidence="1">
    <location>
        <begin position="70"/>
        <end position="229"/>
    </location>
</feature>
<name>A0A1Y2FU47_PROLT</name>
<gene>
    <name evidence="2" type="ORF">BCR37DRAFT_340245</name>
</gene>
<dbReference type="GeneID" id="63783954"/>